<dbReference type="AlphaFoldDB" id="A0A9D3Y4G4"/>
<dbReference type="Proteomes" id="UP000828390">
    <property type="component" value="Unassembled WGS sequence"/>
</dbReference>
<comment type="caution">
    <text evidence="1">The sequence shown here is derived from an EMBL/GenBank/DDBJ whole genome shotgun (WGS) entry which is preliminary data.</text>
</comment>
<organism evidence="1 2">
    <name type="scientific">Dreissena polymorpha</name>
    <name type="common">Zebra mussel</name>
    <name type="synonym">Mytilus polymorpha</name>
    <dbReference type="NCBI Taxonomy" id="45954"/>
    <lineage>
        <taxon>Eukaryota</taxon>
        <taxon>Metazoa</taxon>
        <taxon>Spiralia</taxon>
        <taxon>Lophotrochozoa</taxon>
        <taxon>Mollusca</taxon>
        <taxon>Bivalvia</taxon>
        <taxon>Autobranchia</taxon>
        <taxon>Heteroconchia</taxon>
        <taxon>Euheterodonta</taxon>
        <taxon>Imparidentia</taxon>
        <taxon>Neoheterodontei</taxon>
        <taxon>Myida</taxon>
        <taxon>Dreissenoidea</taxon>
        <taxon>Dreissenidae</taxon>
        <taxon>Dreissena</taxon>
    </lineage>
</organism>
<sequence>MTSISWRYNKQECASALVDFAFEQPNLQKLLLEIQYTTQETYMFFSRMATNSSQFI</sequence>
<evidence type="ECO:0000313" key="1">
    <source>
        <dbReference type="EMBL" id="KAH3692896.1"/>
    </source>
</evidence>
<evidence type="ECO:0000313" key="2">
    <source>
        <dbReference type="Proteomes" id="UP000828390"/>
    </source>
</evidence>
<reference evidence="1" key="1">
    <citation type="journal article" date="2019" name="bioRxiv">
        <title>The Genome of the Zebra Mussel, Dreissena polymorpha: A Resource for Invasive Species Research.</title>
        <authorList>
            <person name="McCartney M.A."/>
            <person name="Auch B."/>
            <person name="Kono T."/>
            <person name="Mallez S."/>
            <person name="Zhang Y."/>
            <person name="Obille A."/>
            <person name="Becker A."/>
            <person name="Abrahante J.E."/>
            <person name="Garbe J."/>
            <person name="Badalamenti J.P."/>
            <person name="Herman A."/>
            <person name="Mangelson H."/>
            <person name="Liachko I."/>
            <person name="Sullivan S."/>
            <person name="Sone E.D."/>
            <person name="Koren S."/>
            <person name="Silverstein K.A.T."/>
            <person name="Beckman K.B."/>
            <person name="Gohl D.M."/>
        </authorList>
    </citation>
    <scope>NUCLEOTIDE SEQUENCE</scope>
    <source>
        <strain evidence="1">Duluth1</strain>
        <tissue evidence="1">Whole animal</tissue>
    </source>
</reference>
<gene>
    <name evidence="1" type="ORF">DPMN_193232</name>
</gene>
<proteinExistence type="predicted"/>
<keyword evidence="2" id="KW-1185">Reference proteome</keyword>
<protein>
    <submittedName>
        <fullName evidence="1">Uncharacterized protein</fullName>
    </submittedName>
</protein>
<dbReference type="EMBL" id="JAIWYP010000018">
    <property type="protein sequence ID" value="KAH3692896.1"/>
    <property type="molecule type" value="Genomic_DNA"/>
</dbReference>
<name>A0A9D3Y4G4_DREPO</name>
<accession>A0A9D3Y4G4</accession>
<reference evidence="1" key="2">
    <citation type="submission" date="2020-11" db="EMBL/GenBank/DDBJ databases">
        <authorList>
            <person name="McCartney M.A."/>
            <person name="Auch B."/>
            <person name="Kono T."/>
            <person name="Mallez S."/>
            <person name="Becker A."/>
            <person name="Gohl D.M."/>
            <person name="Silverstein K.A.T."/>
            <person name="Koren S."/>
            <person name="Bechman K.B."/>
            <person name="Herman A."/>
            <person name="Abrahante J.E."/>
            <person name="Garbe J."/>
        </authorList>
    </citation>
    <scope>NUCLEOTIDE SEQUENCE</scope>
    <source>
        <strain evidence="1">Duluth1</strain>
        <tissue evidence="1">Whole animal</tissue>
    </source>
</reference>